<evidence type="ECO:0000313" key="1">
    <source>
        <dbReference type="EMBL" id="MSB18837.1"/>
    </source>
</evidence>
<dbReference type="Proteomes" id="UP000434475">
    <property type="component" value="Unassembled WGS sequence"/>
</dbReference>
<accession>A0A6I2R527</accession>
<dbReference type="RefSeq" id="WP_009259100.1">
    <property type="nucleotide sequence ID" value="NZ_JADPCY010000006.1"/>
</dbReference>
<protein>
    <recommendedName>
        <fullName evidence="3">DUF3168 domain-containing protein</fullName>
    </recommendedName>
</protein>
<organism evidence="1 2">
    <name type="scientific">Flavonifractor plautii</name>
    <name type="common">Fusobacterium plautii</name>
    <dbReference type="NCBI Taxonomy" id="292800"/>
    <lineage>
        <taxon>Bacteria</taxon>
        <taxon>Bacillati</taxon>
        <taxon>Bacillota</taxon>
        <taxon>Clostridia</taxon>
        <taxon>Eubacteriales</taxon>
        <taxon>Oscillospiraceae</taxon>
        <taxon>Flavonifractor</taxon>
    </lineage>
</organism>
<proteinExistence type="predicted"/>
<dbReference type="EMBL" id="WKPR01000004">
    <property type="protein sequence ID" value="MSB18837.1"/>
    <property type="molecule type" value="Genomic_DNA"/>
</dbReference>
<dbReference type="AlphaFoldDB" id="A0A6I2R527"/>
<comment type="caution">
    <text evidence="1">The sequence shown here is derived from an EMBL/GenBank/DDBJ whole genome shotgun (WGS) entry which is preliminary data.</text>
</comment>
<evidence type="ECO:0008006" key="3">
    <source>
        <dbReference type="Google" id="ProtNLM"/>
    </source>
</evidence>
<sequence>MIDVESQIYTPIAVALRETFPGIDVSGEYVKAPSAFPHVSIVEQDNYPTLEHLSTSDKEQFATLMYEVNVYSNKSTSKKSQCRNIMKVIDDLMYQRNFTRISLSPIPNLENASIYRLVARYRAETDGTNLYRR</sequence>
<gene>
    <name evidence="1" type="ORF">GKE97_04815</name>
</gene>
<evidence type="ECO:0000313" key="2">
    <source>
        <dbReference type="Proteomes" id="UP000434475"/>
    </source>
</evidence>
<reference evidence="1 2" key="1">
    <citation type="journal article" date="2019" name="Nat. Med.">
        <title>A library of human gut bacterial isolates paired with longitudinal multiomics data enables mechanistic microbiome research.</title>
        <authorList>
            <person name="Poyet M."/>
            <person name="Groussin M."/>
            <person name="Gibbons S.M."/>
            <person name="Avila-Pacheco J."/>
            <person name="Jiang X."/>
            <person name="Kearney S.M."/>
            <person name="Perrotta A.R."/>
            <person name="Berdy B."/>
            <person name="Zhao S."/>
            <person name="Lieberman T.D."/>
            <person name="Swanson P.K."/>
            <person name="Smith M."/>
            <person name="Roesemann S."/>
            <person name="Alexander J.E."/>
            <person name="Rich S.A."/>
            <person name="Livny J."/>
            <person name="Vlamakis H."/>
            <person name="Clish C."/>
            <person name="Bullock K."/>
            <person name="Deik A."/>
            <person name="Scott J."/>
            <person name="Pierce K.A."/>
            <person name="Xavier R.J."/>
            <person name="Alm E.J."/>
        </authorList>
    </citation>
    <scope>NUCLEOTIDE SEQUENCE [LARGE SCALE GENOMIC DNA]</scope>
    <source>
        <strain evidence="1 2">BIOML-A2</strain>
    </source>
</reference>
<name>A0A6I2R527_FLAPL</name>